<organism evidence="2">
    <name type="scientific">Tetraselmis sp. GSL018</name>
    <dbReference type="NCBI Taxonomy" id="582737"/>
    <lineage>
        <taxon>Eukaryota</taxon>
        <taxon>Viridiplantae</taxon>
        <taxon>Chlorophyta</taxon>
        <taxon>core chlorophytes</taxon>
        <taxon>Chlorodendrophyceae</taxon>
        <taxon>Chlorodendrales</taxon>
        <taxon>Chlorodendraceae</taxon>
        <taxon>Tetraselmis</taxon>
    </lineage>
</organism>
<keyword evidence="1" id="KW-0812">Transmembrane</keyword>
<keyword evidence="1" id="KW-1133">Transmembrane helix</keyword>
<protein>
    <submittedName>
        <fullName evidence="2">Uncharacterized protein</fullName>
    </submittedName>
</protein>
<proteinExistence type="predicted"/>
<dbReference type="AlphaFoldDB" id="A0A061RCT4"/>
<feature type="transmembrane region" description="Helical" evidence="1">
    <location>
        <begin position="131"/>
        <end position="154"/>
    </location>
</feature>
<reference evidence="2" key="1">
    <citation type="submission" date="2014-05" db="EMBL/GenBank/DDBJ databases">
        <title>The transcriptome of the halophilic microalga Tetraselmis sp. GSL018 isolated from the Great Salt Lake, Utah.</title>
        <authorList>
            <person name="Jinkerson R.E."/>
            <person name="D'Adamo S."/>
            <person name="Posewitz M.C."/>
        </authorList>
    </citation>
    <scope>NUCLEOTIDE SEQUENCE</scope>
    <source>
        <strain evidence="2">GSL018</strain>
    </source>
</reference>
<feature type="transmembrane region" description="Helical" evidence="1">
    <location>
        <begin position="20"/>
        <end position="47"/>
    </location>
</feature>
<gene>
    <name evidence="2" type="ORF">TSPGSL018_8394</name>
</gene>
<evidence type="ECO:0000256" key="1">
    <source>
        <dbReference type="SAM" id="Phobius"/>
    </source>
</evidence>
<keyword evidence="1" id="KW-0472">Membrane</keyword>
<name>A0A061RCT4_9CHLO</name>
<evidence type="ECO:0000313" key="2">
    <source>
        <dbReference type="EMBL" id="JAC68574.1"/>
    </source>
</evidence>
<feature type="transmembrane region" description="Helical" evidence="1">
    <location>
        <begin position="86"/>
        <end position="111"/>
    </location>
</feature>
<accession>A0A061RCT4</accession>
<sequence length="175" mass="19237">MGRWVGVLVYERTPQEGKMYLFGTLNFTFLLPVGLVTLVVLVLCYLYGSLGIRVALQWPEPNCCCYSNRKVVRSQSCRNSSGSSTLLMANVILLCLEILNLLLYLVGAAVLSYIASVEYRVLADGYQVTLFVAYFFVFIHIGAVAVSSTAIFNLKKAFKANGKLELPSSSMPLAA</sequence>
<dbReference type="EMBL" id="GBEZ01017794">
    <property type="protein sequence ID" value="JAC68574.1"/>
    <property type="molecule type" value="Transcribed_RNA"/>
</dbReference>